<name>A0A7C8IJH9_9PEZI</name>
<proteinExistence type="predicted"/>
<evidence type="ECO:0000313" key="3">
    <source>
        <dbReference type="Proteomes" id="UP000481858"/>
    </source>
</evidence>
<protein>
    <submittedName>
        <fullName evidence="2">Uncharacterized protein</fullName>
    </submittedName>
</protein>
<keyword evidence="3" id="KW-1185">Reference proteome</keyword>
<reference evidence="2 3" key="1">
    <citation type="submission" date="2019-12" db="EMBL/GenBank/DDBJ databases">
        <title>Draft genome sequence of the ascomycete Xylaria multiplex DSM 110363.</title>
        <authorList>
            <person name="Buettner E."/>
            <person name="Kellner H."/>
        </authorList>
    </citation>
    <scope>NUCLEOTIDE SEQUENCE [LARGE SCALE GENOMIC DNA]</scope>
    <source>
        <strain evidence="2 3">DSM 110363</strain>
    </source>
</reference>
<organism evidence="2 3">
    <name type="scientific">Xylaria multiplex</name>
    <dbReference type="NCBI Taxonomy" id="323545"/>
    <lineage>
        <taxon>Eukaryota</taxon>
        <taxon>Fungi</taxon>
        <taxon>Dikarya</taxon>
        <taxon>Ascomycota</taxon>
        <taxon>Pezizomycotina</taxon>
        <taxon>Sordariomycetes</taxon>
        <taxon>Xylariomycetidae</taxon>
        <taxon>Xylariales</taxon>
        <taxon>Xylariaceae</taxon>
        <taxon>Xylaria</taxon>
    </lineage>
</organism>
<feature type="region of interest" description="Disordered" evidence="1">
    <location>
        <begin position="1"/>
        <end position="60"/>
    </location>
</feature>
<accession>A0A7C8IJH9</accession>
<evidence type="ECO:0000256" key="1">
    <source>
        <dbReference type="SAM" id="MobiDB-lite"/>
    </source>
</evidence>
<dbReference type="EMBL" id="WUBL01000229">
    <property type="protein sequence ID" value="KAF2963138.1"/>
    <property type="molecule type" value="Genomic_DNA"/>
</dbReference>
<dbReference type="InParanoid" id="A0A7C8IJH9"/>
<dbReference type="AlphaFoldDB" id="A0A7C8IJH9"/>
<gene>
    <name evidence="2" type="ORF">GQX73_g10424</name>
</gene>
<sequence>MPSSKDKNKNKGKDKSKDNNKDKTKDMGKEKSKGKGKEIYKEENQPLTISFTNSEKRSPSVERAVLKYARSDTRPFGHATVRSTPEHTGGQHVA</sequence>
<feature type="compositionally biased region" description="Basic and acidic residues" evidence="1">
    <location>
        <begin position="1"/>
        <end position="44"/>
    </location>
</feature>
<feature type="region of interest" description="Disordered" evidence="1">
    <location>
        <begin position="74"/>
        <end position="94"/>
    </location>
</feature>
<comment type="caution">
    <text evidence="2">The sequence shown here is derived from an EMBL/GenBank/DDBJ whole genome shotgun (WGS) entry which is preliminary data.</text>
</comment>
<evidence type="ECO:0000313" key="2">
    <source>
        <dbReference type="EMBL" id="KAF2963138.1"/>
    </source>
</evidence>
<dbReference type="Proteomes" id="UP000481858">
    <property type="component" value="Unassembled WGS sequence"/>
</dbReference>
<dbReference type="OrthoDB" id="4525638at2759"/>